<dbReference type="AlphaFoldDB" id="A0A1I1TG75"/>
<proteinExistence type="predicted"/>
<protein>
    <submittedName>
        <fullName evidence="3">Uncharacterized protein</fullName>
    </submittedName>
</protein>
<evidence type="ECO:0000256" key="2">
    <source>
        <dbReference type="SAM" id="Phobius"/>
    </source>
</evidence>
<feature type="region of interest" description="Disordered" evidence="1">
    <location>
        <begin position="1"/>
        <end position="22"/>
    </location>
</feature>
<evidence type="ECO:0000256" key="1">
    <source>
        <dbReference type="SAM" id="MobiDB-lite"/>
    </source>
</evidence>
<reference evidence="3 4" key="1">
    <citation type="submission" date="2016-10" db="EMBL/GenBank/DDBJ databases">
        <authorList>
            <person name="de Groot N.N."/>
        </authorList>
    </citation>
    <scope>NUCLEOTIDE SEQUENCE [LARGE SCALE GENOMIC DNA]</scope>
    <source>
        <strain evidence="3 4">CGMCC 4.5739</strain>
    </source>
</reference>
<keyword evidence="2" id="KW-1133">Transmembrane helix</keyword>
<organism evidence="3 4">
    <name type="scientific">Streptomyces aidingensis</name>
    <dbReference type="NCBI Taxonomy" id="910347"/>
    <lineage>
        <taxon>Bacteria</taxon>
        <taxon>Bacillati</taxon>
        <taxon>Actinomycetota</taxon>
        <taxon>Actinomycetes</taxon>
        <taxon>Kitasatosporales</taxon>
        <taxon>Streptomycetaceae</taxon>
        <taxon>Streptomyces</taxon>
    </lineage>
</organism>
<accession>A0A1I1TG75</accession>
<sequence length="173" mass="19084">MSSKDQSPAPAAAAPEDRGRPEPAAIRFYGTSWLDHSRGYLPRRFLLGLGASLLAVAGVLLLRLAYDGLELSETSDWLRVLLVVAFALCSSIAFTRTWGSYRRPAALRGDEPSFASIKLIGFIGVLLAYALRSGIEAPGEGLRRAEYERALEQYERRGSRRSGNPSRRTKKRT</sequence>
<dbReference type="Proteomes" id="UP000199207">
    <property type="component" value="Unassembled WGS sequence"/>
</dbReference>
<gene>
    <name evidence="3" type="ORF">SAMN05421773_1198</name>
</gene>
<dbReference type="RefSeq" id="WP_175541562.1">
    <property type="nucleotide sequence ID" value="NZ_FOLM01000019.1"/>
</dbReference>
<name>A0A1I1TG75_9ACTN</name>
<keyword evidence="4" id="KW-1185">Reference proteome</keyword>
<feature type="transmembrane region" description="Helical" evidence="2">
    <location>
        <begin position="77"/>
        <end position="94"/>
    </location>
</feature>
<evidence type="ECO:0000313" key="3">
    <source>
        <dbReference type="EMBL" id="SFD55383.1"/>
    </source>
</evidence>
<feature type="region of interest" description="Disordered" evidence="1">
    <location>
        <begin position="153"/>
        <end position="173"/>
    </location>
</feature>
<evidence type="ECO:0000313" key="4">
    <source>
        <dbReference type="Proteomes" id="UP000199207"/>
    </source>
</evidence>
<feature type="transmembrane region" description="Helical" evidence="2">
    <location>
        <begin position="45"/>
        <end position="65"/>
    </location>
</feature>
<dbReference type="EMBL" id="FOLM01000019">
    <property type="protein sequence ID" value="SFD55383.1"/>
    <property type="molecule type" value="Genomic_DNA"/>
</dbReference>
<keyword evidence="2" id="KW-0812">Transmembrane</keyword>
<dbReference type="STRING" id="910347.SAMN05421773_1198"/>
<keyword evidence="2" id="KW-0472">Membrane</keyword>